<reference evidence="1" key="1">
    <citation type="submission" date="2020-08" db="EMBL/GenBank/DDBJ databases">
        <title>Multicomponent nature underlies the extraordinary mechanical properties of spider dragline silk.</title>
        <authorList>
            <person name="Kono N."/>
            <person name="Nakamura H."/>
            <person name="Mori M."/>
            <person name="Yoshida Y."/>
            <person name="Ohtoshi R."/>
            <person name="Malay A.D."/>
            <person name="Moran D.A.P."/>
            <person name="Tomita M."/>
            <person name="Numata K."/>
            <person name="Arakawa K."/>
        </authorList>
    </citation>
    <scope>NUCLEOTIDE SEQUENCE</scope>
</reference>
<organism evidence="1 2">
    <name type="scientific">Nephila pilipes</name>
    <name type="common">Giant wood spider</name>
    <name type="synonym">Nephila maculata</name>
    <dbReference type="NCBI Taxonomy" id="299642"/>
    <lineage>
        <taxon>Eukaryota</taxon>
        <taxon>Metazoa</taxon>
        <taxon>Ecdysozoa</taxon>
        <taxon>Arthropoda</taxon>
        <taxon>Chelicerata</taxon>
        <taxon>Arachnida</taxon>
        <taxon>Araneae</taxon>
        <taxon>Araneomorphae</taxon>
        <taxon>Entelegynae</taxon>
        <taxon>Araneoidea</taxon>
        <taxon>Nephilidae</taxon>
        <taxon>Nephila</taxon>
    </lineage>
</organism>
<proteinExistence type="predicted"/>
<protein>
    <submittedName>
        <fullName evidence="1">Uncharacterized protein</fullName>
    </submittedName>
</protein>
<evidence type="ECO:0000313" key="1">
    <source>
        <dbReference type="EMBL" id="GFS92104.1"/>
    </source>
</evidence>
<keyword evidence="2" id="KW-1185">Reference proteome</keyword>
<dbReference type="EMBL" id="BMAW01053655">
    <property type="protein sequence ID" value="GFS92104.1"/>
    <property type="molecule type" value="Genomic_DNA"/>
</dbReference>
<evidence type="ECO:0000313" key="2">
    <source>
        <dbReference type="Proteomes" id="UP000887013"/>
    </source>
</evidence>
<dbReference type="Proteomes" id="UP000887013">
    <property type="component" value="Unassembled WGS sequence"/>
</dbReference>
<dbReference type="AlphaFoldDB" id="A0A8X6N3S6"/>
<gene>
    <name evidence="1" type="ORF">NPIL_147641</name>
</gene>
<name>A0A8X6N3S6_NEPPI</name>
<accession>A0A8X6N3S6</accession>
<comment type="caution">
    <text evidence="1">The sequence shown here is derived from an EMBL/GenBank/DDBJ whole genome shotgun (WGS) entry which is preliminary data.</text>
</comment>
<sequence>MHSPEEDTPRKRAPDGFDSFMICQKVRFVRYLQRSEVPGFTQTAETSFGGPVVECSPNRKWGRIQLLRNCAPSAIINESILPPQGRTKYPD</sequence>